<dbReference type="EMBL" id="QPJW01000004">
    <property type="protein sequence ID" value="RCX19764.1"/>
    <property type="molecule type" value="Genomic_DNA"/>
</dbReference>
<dbReference type="PANTHER" id="PTHR43179">
    <property type="entry name" value="RHAMNOSYLTRANSFERASE WBBL"/>
    <property type="match status" value="1"/>
</dbReference>
<keyword evidence="4 6" id="KW-0808">Transferase</keyword>
<gene>
    <name evidence="6" type="ORF">DFP94_104219</name>
</gene>
<comment type="pathway">
    <text evidence="1">Cell wall biogenesis; cell wall polysaccharide biosynthesis.</text>
</comment>
<evidence type="ECO:0000313" key="6">
    <source>
        <dbReference type="EMBL" id="RCX19764.1"/>
    </source>
</evidence>
<comment type="similarity">
    <text evidence="2">Belongs to the glycosyltransferase 2 family.</text>
</comment>
<dbReference type="CDD" id="cd04186">
    <property type="entry name" value="GT_2_like_c"/>
    <property type="match status" value="1"/>
</dbReference>
<evidence type="ECO:0000259" key="5">
    <source>
        <dbReference type="Pfam" id="PF00535"/>
    </source>
</evidence>
<evidence type="ECO:0000256" key="3">
    <source>
        <dbReference type="ARBA" id="ARBA00022676"/>
    </source>
</evidence>
<protein>
    <submittedName>
        <fullName evidence="6">GT2 family glycosyltransferase</fullName>
    </submittedName>
</protein>
<dbReference type="SUPFAM" id="SSF53448">
    <property type="entry name" value="Nucleotide-diphospho-sugar transferases"/>
    <property type="match status" value="1"/>
</dbReference>
<dbReference type="PROSITE" id="PS51257">
    <property type="entry name" value="PROKAR_LIPOPROTEIN"/>
    <property type="match status" value="1"/>
</dbReference>
<evidence type="ECO:0000313" key="7">
    <source>
        <dbReference type="Proteomes" id="UP000253090"/>
    </source>
</evidence>
<dbReference type="Proteomes" id="UP000253090">
    <property type="component" value="Unassembled WGS sequence"/>
</dbReference>
<dbReference type="GO" id="GO:0016757">
    <property type="term" value="F:glycosyltransferase activity"/>
    <property type="evidence" value="ECO:0007669"/>
    <property type="project" value="UniProtKB-KW"/>
</dbReference>
<dbReference type="Pfam" id="PF00535">
    <property type="entry name" value="Glycos_transf_2"/>
    <property type="match status" value="1"/>
</dbReference>
<evidence type="ECO:0000256" key="2">
    <source>
        <dbReference type="ARBA" id="ARBA00006739"/>
    </source>
</evidence>
<accession>A0A369BJ97</accession>
<dbReference type="OrthoDB" id="8936324at2"/>
<evidence type="ECO:0000256" key="1">
    <source>
        <dbReference type="ARBA" id="ARBA00004776"/>
    </source>
</evidence>
<sequence>MKRFGLTSIVIPSYNGLHLLSSCVESIRLHTDAPYEIIVVDNGSSDGSVPYCLREGLTFISLPENAGFPAACNRGLSIAAGDHLLLLNNDVKVSPRWLSNLLSALWSVSEVGMVGPVTNYASGRQQVAISAENDEDFYAIAEQFNRSDPAKWVEAQRLIGMCLLMKREVWSRVGGLDEIFSPGHYEDDDYSYRARQHGFKLLICGDTLVHHSGSASFKAGHPEGWDRLIERNRRLFVDKWGVDPWEFI</sequence>
<keyword evidence="7" id="KW-1185">Reference proteome</keyword>
<dbReference type="RefSeq" id="WP_114497010.1">
    <property type="nucleotide sequence ID" value="NZ_QPJW01000004.1"/>
</dbReference>
<comment type="caution">
    <text evidence="6">The sequence shown here is derived from an EMBL/GenBank/DDBJ whole genome shotgun (WGS) entry which is preliminary data.</text>
</comment>
<proteinExistence type="inferred from homology"/>
<reference evidence="6 7" key="1">
    <citation type="submission" date="2018-07" db="EMBL/GenBank/DDBJ databases">
        <title>Genomic Encyclopedia of Type Strains, Phase III (KMG-III): the genomes of soil and plant-associated and newly described type strains.</title>
        <authorList>
            <person name="Whitman W."/>
        </authorList>
    </citation>
    <scope>NUCLEOTIDE SEQUENCE [LARGE SCALE GENOMIC DNA]</scope>
    <source>
        <strain evidence="6 7">CECT 8333</strain>
    </source>
</reference>
<feature type="domain" description="Glycosyltransferase 2-like" evidence="5">
    <location>
        <begin position="8"/>
        <end position="106"/>
    </location>
</feature>
<evidence type="ECO:0000256" key="4">
    <source>
        <dbReference type="ARBA" id="ARBA00022679"/>
    </source>
</evidence>
<dbReference type="PANTHER" id="PTHR43179:SF12">
    <property type="entry name" value="GALACTOFURANOSYLTRANSFERASE GLFT2"/>
    <property type="match status" value="1"/>
</dbReference>
<dbReference type="InterPro" id="IPR029044">
    <property type="entry name" value="Nucleotide-diphossugar_trans"/>
</dbReference>
<dbReference type="Gene3D" id="3.90.550.10">
    <property type="entry name" value="Spore Coat Polysaccharide Biosynthesis Protein SpsA, Chain A"/>
    <property type="match status" value="1"/>
</dbReference>
<dbReference type="AlphaFoldDB" id="A0A369BJ97"/>
<dbReference type="InterPro" id="IPR001173">
    <property type="entry name" value="Glyco_trans_2-like"/>
</dbReference>
<keyword evidence="3" id="KW-0328">Glycosyltransferase</keyword>
<organism evidence="6 7">
    <name type="scientific">Fontibacillus phaseoli</name>
    <dbReference type="NCBI Taxonomy" id="1416533"/>
    <lineage>
        <taxon>Bacteria</taxon>
        <taxon>Bacillati</taxon>
        <taxon>Bacillota</taxon>
        <taxon>Bacilli</taxon>
        <taxon>Bacillales</taxon>
        <taxon>Paenibacillaceae</taxon>
        <taxon>Fontibacillus</taxon>
    </lineage>
</organism>
<name>A0A369BJ97_9BACL</name>